<feature type="compositionally biased region" description="Polar residues" evidence="1">
    <location>
        <begin position="814"/>
        <end position="827"/>
    </location>
</feature>
<proteinExistence type="predicted"/>
<organism evidence="2 3">
    <name type="scientific">Serendipita indica (strain DSM 11827)</name>
    <name type="common">Root endophyte fungus</name>
    <name type="synonym">Piriformospora indica</name>
    <dbReference type="NCBI Taxonomy" id="1109443"/>
    <lineage>
        <taxon>Eukaryota</taxon>
        <taxon>Fungi</taxon>
        <taxon>Dikarya</taxon>
        <taxon>Basidiomycota</taxon>
        <taxon>Agaricomycotina</taxon>
        <taxon>Agaricomycetes</taxon>
        <taxon>Sebacinales</taxon>
        <taxon>Serendipitaceae</taxon>
        <taxon>Serendipita</taxon>
    </lineage>
</organism>
<protein>
    <submittedName>
        <fullName evidence="2">Uncharacterized protein</fullName>
    </submittedName>
</protein>
<feature type="compositionally biased region" description="Polar residues" evidence="1">
    <location>
        <begin position="495"/>
        <end position="512"/>
    </location>
</feature>
<feature type="compositionally biased region" description="Polar residues" evidence="1">
    <location>
        <begin position="217"/>
        <end position="238"/>
    </location>
</feature>
<accession>G4TF48</accession>
<sequence length="1033" mass="109560">MRFSLSAKPPKAKPKKLKDSRPVMRTGRGGAGGYRKKVPKAPAELASLASDGQSVVRSTSGSGIGAAPQAGSTSDPHGSHLNLSRITQSIKSGTTVSPSEGEENEDRLTAPAGREILSAKHRKIYSGRGGAGNKHTLVADDKVYEGVLLHEQGILQAYNAERKAKEGTSTGRGGYANIKRKKKSPYSDSSSIRSGASSRSWGSSSFSRRAQQSSTSVTRSNTSLSQEPIPSLQTIPANDFGTSVVQTMMDKGIFDRVIEEEESEAAVASSVVESLRGESVATGSELHHPTIHVTITPSTSSVGDQQQQSPAPSPSPSLQHVRSPASKPISPNAISSGSWIANNLQEPQQQGRLSKSPTPKHPISSGTSRGNVARPTSPTAQTSLAGRIKSGLQFTLRRTTSSEGSHDREAMASPLSSPVVNITSSPSTTPTANSYMRTNAHNSFSPDPSSPLSPQQQGHSQSTRPRASSNQANRNASVYSPEGLTGDGSVGLYTGHSQEPSNLPYLGQSSAPRPSGSKMPVAEGRQSPSAGKTLNVAPTPDALDPRHARHMSSSSTSGSDLDLSGYNFPDAPGHSPVVRPRDTEPIHTVIRGGNGELMTRRPSEPMSRTISQTPPPSHPLPPTPVEALPSAPTQPLRAGRAPVQPGAYQAALRSIIDDVPDGPPPLYQPPASSRRYHNDTSTAAESEYPDSPVPAGYHSPYRVSSPYRSPSKTQQYDTHPNQHGNASSRPRATGPASPLAEYISSADGNNSGPSSPVERYSEKSYYGTSRSNTNRRPSDPYQRILAAAAMPVPPGGHSPNGSPSSSRRGSSSNQGQTLSPLSATSPGSPYGSGGLEDDDPLSRPTSQTFSTYTRGTRHSTWDASQVTATAVDHHEDDFPNAEDAGTYYTSMLADLDPYNPDLAGARDRKRVLSSAKEKESSAWRQPDYPPSPPLPQIPKHLLGRSHQQQSRLQQSLYPPQTQHAPANRSPSRQLPIPPVGPPPAAPRVFPNGMGWDELNRPPPRKLSKMEKALLRRVEFGAVAAADIASIPLA</sequence>
<feature type="compositionally biased region" description="Polar residues" evidence="1">
    <location>
        <begin position="293"/>
        <end position="304"/>
    </location>
</feature>
<feature type="compositionally biased region" description="Low complexity" evidence="1">
    <location>
        <begin position="797"/>
        <end position="813"/>
    </location>
</feature>
<feature type="compositionally biased region" description="Polar residues" evidence="1">
    <location>
        <begin position="463"/>
        <end position="478"/>
    </location>
</feature>
<evidence type="ECO:0000313" key="3">
    <source>
        <dbReference type="Proteomes" id="UP000007148"/>
    </source>
</evidence>
<keyword evidence="3" id="KW-1185">Reference proteome</keyword>
<reference evidence="2 3" key="1">
    <citation type="journal article" date="2011" name="PLoS Pathog.">
        <title>Endophytic Life Strategies Decoded by Genome and Transcriptome Analyses of the Mutualistic Root Symbiont Piriformospora indica.</title>
        <authorList>
            <person name="Zuccaro A."/>
            <person name="Lahrmann U."/>
            <person name="Guldener U."/>
            <person name="Langen G."/>
            <person name="Pfiffi S."/>
            <person name="Biedenkopf D."/>
            <person name="Wong P."/>
            <person name="Samans B."/>
            <person name="Grimm C."/>
            <person name="Basiewicz M."/>
            <person name="Murat C."/>
            <person name="Martin F."/>
            <person name="Kogel K.H."/>
        </authorList>
    </citation>
    <scope>NUCLEOTIDE SEQUENCE [LARGE SCALE GENOMIC DNA]</scope>
    <source>
        <strain evidence="2 3">DSM 11827</strain>
    </source>
</reference>
<feature type="region of interest" description="Disordered" evidence="1">
    <location>
        <begin position="895"/>
        <end position="1004"/>
    </location>
</feature>
<gene>
    <name evidence="2" type="ORF">PIIN_03874</name>
</gene>
<feature type="region of interest" description="Disordered" evidence="1">
    <location>
        <begin position="1"/>
        <end position="135"/>
    </location>
</feature>
<feature type="compositionally biased region" description="Low complexity" evidence="1">
    <location>
        <begin position="443"/>
        <end position="462"/>
    </location>
</feature>
<dbReference type="EMBL" id="CAFZ01000067">
    <property type="protein sequence ID" value="CCA69934.1"/>
    <property type="molecule type" value="Genomic_DNA"/>
</dbReference>
<feature type="compositionally biased region" description="Polar residues" evidence="1">
    <location>
        <begin position="957"/>
        <end position="972"/>
    </location>
</feature>
<feature type="compositionally biased region" description="Polar residues" evidence="1">
    <location>
        <begin position="843"/>
        <end position="854"/>
    </location>
</feature>
<feature type="compositionally biased region" description="Pro residues" evidence="1">
    <location>
        <begin position="975"/>
        <end position="985"/>
    </location>
</feature>
<feature type="compositionally biased region" description="Pro residues" evidence="1">
    <location>
        <begin position="613"/>
        <end position="624"/>
    </location>
</feature>
<feature type="compositionally biased region" description="Low complexity" evidence="1">
    <location>
        <begin position="416"/>
        <end position="434"/>
    </location>
</feature>
<feature type="compositionally biased region" description="Low complexity" evidence="1">
    <location>
        <begin position="187"/>
        <end position="216"/>
    </location>
</feature>
<feature type="compositionally biased region" description="Low complexity" evidence="1">
    <location>
        <begin position="699"/>
        <end position="711"/>
    </location>
</feature>
<dbReference type="OMA" id="WIANNLQ"/>
<feature type="compositionally biased region" description="Polar residues" evidence="1">
    <location>
        <begin position="712"/>
        <end position="730"/>
    </location>
</feature>
<dbReference type="OrthoDB" id="3270201at2759"/>
<feature type="compositionally biased region" description="Low complexity" evidence="1">
    <location>
        <begin position="944"/>
        <end position="956"/>
    </location>
</feature>
<feature type="compositionally biased region" description="Polar residues" evidence="1">
    <location>
        <begin position="50"/>
        <end position="61"/>
    </location>
</feature>
<feature type="region of interest" description="Disordered" evidence="1">
    <location>
        <begin position="160"/>
        <end position="238"/>
    </location>
</feature>
<feature type="compositionally biased region" description="Polar residues" evidence="1">
    <location>
        <begin position="364"/>
        <end position="384"/>
    </location>
</feature>
<dbReference type="Proteomes" id="UP000007148">
    <property type="component" value="Unassembled WGS sequence"/>
</dbReference>
<feature type="compositionally biased region" description="Low complexity" evidence="1">
    <location>
        <begin position="552"/>
        <end position="565"/>
    </location>
</feature>
<evidence type="ECO:0000256" key="1">
    <source>
        <dbReference type="SAM" id="MobiDB-lite"/>
    </source>
</evidence>
<feature type="compositionally biased region" description="Pro residues" evidence="1">
    <location>
        <begin position="927"/>
        <end position="936"/>
    </location>
</feature>
<comment type="caution">
    <text evidence="2">The sequence shown here is derived from an EMBL/GenBank/DDBJ whole genome shotgun (WGS) entry which is preliminary data.</text>
</comment>
<evidence type="ECO:0000313" key="2">
    <source>
        <dbReference type="EMBL" id="CCA69934.1"/>
    </source>
</evidence>
<dbReference type="HOGENOM" id="CLU_293901_0_0_1"/>
<dbReference type="AlphaFoldDB" id="G4TF48"/>
<feature type="compositionally biased region" description="Polar residues" evidence="1">
    <location>
        <begin position="70"/>
        <end position="98"/>
    </location>
</feature>
<feature type="compositionally biased region" description="Polar residues" evidence="1">
    <location>
        <begin position="766"/>
        <end position="775"/>
    </location>
</feature>
<feature type="compositionally biased region" description="Polar residues" evidence="1">
    <location>
        <begin position="332"/>
        <end position="357"/>
    </location>
</feature>
<name>G4TF48_SERID</name>
<feature type="compositionally biased region" description="Polar residues" evidence="1">
    <location>
        <begin position="392"/>
        <end position="403"/>
    </location>
</feature>
<dbReference type="InParanoid" id="G4TF48"/>
<feature type="region of interest" description="Disordered" evidence="1">
    <location>
        <begin position="276"/>
        <end position="861"/>
    </location>
</feature>